<dbReference type="Pfam" id="PF03795">
    <property type="entry name" value="YCII"/>
    <property type="match status" value="1"/>
</dbReference>
<dbReference type="SUPFAM" id="SSF54909">
    <property type="entry name" value="Dimeric alpha+beta barrel"/>
    <property type="match status" value="1"/>
</dbReference>
<evidence type="ECO:0000256" key="1">
    <source>
        <dbReference type="ARBA" id="ARBA00007689"/>
    </source>
</evidence>
<comment type="caution">
    <text evidence="3">The sequence shown here is derived from an EMBL/GenBank/DDBJ whole genome shotgun (WGS) entry which is preliminary data.</text>
</comment>
<evidence type="ECO:0000313" key="3">
    <source>
        <dbReference type="EMBL" id="MEB3101936.1"/>
    </source>
</evidence>
<name>A0ABU5ZHF3_9BACL</name>
<reference evidence="3" key="1">
    <citation type="submission" date="2023-12" db="EMBL/GenBank/DDBJ databases">
        <title>Fervidustalea candida gen. nov., sp. nov., a novel member of the family Paenibacillaceae isolated from a geothermal area.</title>
        <authorList>
            <person name="Li W.-J."/>
            <person name="Jiao J.-Y."/>
            <person name="Chen Y."/>
        </authorList>
    </citation>
    <scope>NUCLEOTIDE SEQUENCE</scope>
    <source>
        <strain evidence="3">SYSU GA230002</strain>
    </source>
</reference>
<feature type="domain" description="YCII-related" evidence="2">
    <location>
        <begin position="14"/>
        <end position="82"/>
    </location>
</feature>
<dbReference type="EMBL" id="JAYJLD010000011">
    <property type="protein sequence ID" value="MEB3101936.1"/>
    <property type="molecule type" value="Genomic_DNA"/>
</dbReference>
<proteinExistence type="inferred from homology"/>
<dbReference type="Gene3D" id="3.30.70.1060">
    <property type="entry name" value="Dimeric alpha+beta barrel"/>
    <property type="match status" value="1"/>
</dbReference>
<dbReference type="RefSeq" id="WP_371754056.1">
    <property type="nucleotide sequence ID" value="NZ_JAYJLD010000011.1"/>
</dbReference>
<keyword evidence="4" id="KW-1185">Reference proteome</keyword>
<accession>A0ABU5ZHF3</accession>
<dbReference type="InterPro" id="IPR011008">
    <property type="entry name" value="Dimeric_a/b-barrel"/>
</dbReference>
<dbReference type="PANTHER" id="PTHR37828:SF1">
    <property type="entry name" value="YCII-RELATED DOMAIN-CONTAINING PROTEIN"/>
    <property type="match status" value="1"/>
</dbReference>
<comment type="similarity">
    <text evidence="1">Belongs to the YciI family.</text>
</comment>
<organism evidence="3 4">
    <name type="scientific">Ferviditalea candida</name>
    <dbReference type="NCBI Taxonomy" id="3108399"/>
    <lineage>
        <taxon>Bacteria</taxon>
        <taxon>Bacillati</taxon>
        <taxon>Bacillota</taxon>
        <taxon>Bacilli</taxon>
        <taxon>Bacillales</taxon>
        <taxon>Paenibacillaceae</taxon>
        <taxon>Ferviditalea</taxon>
    </lineage>
</organism>
<dbReference type="Proteomes" id="UP001310386">
    <property type="component" value="Unassembled WGS sequence"/>
</dbReference>
<evidence type="ECO:0000259" key="2">
    <source>
        <dbReference type="Pfam" id="PF03795"/>
    </source>
</evidence>
<evidence type="ECO:0000313" key="4">
    <source>
        <dbReference type="Proteomes" id="UP001310386"/>
    </source>
</evidence>
<sequence>MKTYVVFLPMLDAEKSKLHRPEHLAYLEEQAAQGHIFAKGPFVDGSGGMVIYKAKSMEDVEMRVKNDPYVQTGARSYEIREWAMN</sequence>
<dbReference type="InterPro" id="IPR005545">
    <property type="entry name" value="YCII"/>
</dbReference>
<gene>
    <name evidence="3" type="ORF">VF724_09690</name>
</gene>
<protein>
    <submittedName>
        <fullName evidence="3">YciI family protein</fullName>
    </submittedName>
</protein>
<dbReference type="PANTHER" id="PTHR37828">
    <property type="entry name" value="GSR2449 PROTEIN"/>
    <property type="match status" value="1"/>
</dbReference>